<reference evidence="1" key="1">
    <citation type="journal article" date="2019" name="bioRxiv">
        <title>The Genome of the Zebra Mussel, Dreissena polymorpha: A Resource for Invasive Species Research.</title>
        <authorList>
            <person name="McCartney M.A."/>
            <person name="Auch B."/>
            <person name="Kono T."/>
            <person name="Mallez S."/>
            <person name="Zhang Y."/>
            <person name="Obille A."/>
            <person name="Becker A."/>
            <person name="Abrahante J.E."/>
            <person name="Garbe J."/>
            <person name="Badalamenti J.P."/>
            <person name="Herman A."/>
            <person name="Mangelson H."/>
            <person name="Liachko I."/>
            <person name="Sullivan S."/>
            <person name="Sone E.D."/>
            <person name="Koren S."/>
            <person name="Silverstein K.A.T."/>
            <person name="Beckman K.B."/>
            <person name="Gohl D.M."/>
        </authorList>
    </citation>
    <scope>NUCLEOTIDE SEQUENCE</scope>
    <source>
        <strain evidence="1">Duluth1</strain>
        <tissue evidence="1">Whole animal</tissue>
    </source>
</reference>
<keyword evidence="2" id="KW-1185">Reference proteome</keyword>
<gene>
    <name evidence="1" type="ORF">DPMN_058080</name>
</gene>
<comment type="caution">
    <text evidence="1">The sequence shown here is derived from an EMBL/GenBank/DDBJ whole genome shotgun (WGS) entry which is preliminary data.</text>
</comment>
<protein>
    <submittedName>
        <fullName evidence="1">Uncharacterized protein</fullName>
    </submittedName>
</protein>
<evidence type="ECO:0000313" key="1">
    <source>
        <dbReference type="EMBL" id="KAH3715372.1"/>
    </source>
</evidence>
<name>A0A9D4C1F3_DREPO</name>
<evidence type="ECO:0000313" key="2">
    <source>
        <dbReference type="Proteomes" id="UP000828390"/>
    </source>
</evidence>
<proteinExistence type="predicted"/>
<dbReference type="AlphaFoldDB" id="A0A9D4C1F3"/>
<dbReference type="EMBL" id="JAIWYP010000013">
    <property type="protein sequence ID" value="KAH3715372.1"/>
    <property type="molecule type" value="Genomic_DNA"/>
</dbReference>
<dbReference type="Gene3D" id="3.30.70.1820">
    <property type="entry name" value="L1 transposable element, RRM domain"/>
    <property type="match status" value="1"/>
</dbReference>
<reference evidence="1" key="2">
    <citation type="submission" date="2020-11" db="EMBL/GenBank/DDBJ databases">
        <authorList>
            <person name="McCartney M.A."/>
            <person name="Auch B."/>
            <person name="Kono T."/>
            <person name="Mallez S."/>
            <person name="Becker A."/>
            <person name="Gohl D.M."/>
            <person name="Silverstein K.A.T."/>
            <person name="Koren S."/>
            <person name="Bechman K.B."/>
            <person name="Herman A."/>
            <person name="Abrahante J.E."/>
            <person name="Garbe J."/>
        </authorList>
    </citation>
    <scope>NUCLEOTIDE SEQUENCE</scope>
    <source>
        <strain evidence="1">Duluth1</strain>
        <tissue evidence="1">Whole animal</tissue>
    </source>
</reference>
<dbReference type="Proteomes" id="UP000828390">
    <property type="component" value="Unassembled WGS sequence"/>
</dbReference>
<accession>A0A9D4C1F3</accession>
<organism evidence="1 2">
    <name type="scientific">Dreissena polymorpha</name>
    <name type="common">Zebra mussel</name>
    <name type="synonym">Mytilus polymorpha</name>
    <dbReference type="NCBI Taxonomy" id="45954"/>
    <lineage>
        <taxon>Eukaryota</taxon>
        <taxon>Metazoa</taxon>
        <taxon>Spiralia</taxon>
        <taxon>Lophotrochozoa</taxon>
        <taxon>Mollusca</taxon>
        <taxon>Bivalvia</taxon>
        <taxon>Autobranchia</taxon>
        <taxon>Heteroconchia</taxon>
        <taxon>Euheterodonta</taxon>
        <taxon>Imparidentia</taxon>
        <taxon>Neoheterodontei</taxon>
        <taxon>Myida</taxon>
        <taxon>Dreissenoidea</taxon>
        <taxon>Dreissenidae</taxon>
        <taxon>Dreissena</taxon>
    </lineage>
</organism>
<sequence length="90" mass="9961">MTYLKSQSMRNNLIFTGVPEVDGETPEVTETKLRVHLQNATKIAKEVAESMQIERVHRSLGYPTPGKTRSIVRSSLSLRTARLFGGSGSN</sequence>